<reference evidence="2 3" key="1">
    <citation type="journal article" date="2020" name="ISME J.">
        <title>Uncovering the hidden diversity of litter-decomposition mechanisms in mushroom-forming fungi.</title>
        <authorList>
            <person name="Floudas D."/>
            <person name="Bentzer J."/>
            <person name="Ahren D."/>
            <person name="Johansson T."/>
            <person name="Persson P."/>
            <person name="Tunlid A."/>
        </authorList>
    </citation>
    <scope>NUCLEOTIDE SEQUENCE [LARGE SCALE GENOMIC DNA]</scope>
    <source>
        <strain evidence="2 3">CBS 146.42</strain>
    </source>
</reference>
<dbReference type="EMBL" id="JAACJO010000005">
    <property type="protein sequence ID" value="KAF5358444.1"/>
    <property type="molecule type" value="Genomic_DNA"/>
</dbReference>
<evidence type="ECO:0000256" key="1">
    <source>
        <dbReference type="SAM" id="MobiDB-lite"/>
    </source>
</evidence>
<sequence>MLRIIESVKKILERTKDPSHPNWAFIDDTQRQSSGSDRPVMAVGSSGGQEGLLKEDQNIGLRTHEGEIHEEAHSTQGEVNLEGLPNNSTSIQPSGTDHPIGPRPNITTHAGSFFQGAHDITIYQPVMMANAVSNEHEISALKHLATKANVDAALDSLARFPPPRCHEATRRSLLGQAKKWLADLDQESPLLWLFGPLAIVNPTYHRAVTQLLTLDPTILEKARHVQFDQLIAKPAMNFRIQSSESDNQSHPILMLLDGLDECDTDEAQREFIWLIVAFSETCKRLRLPFVWIIASRPEWQIVSEIDDLSTSVNIWWEQLHIDTPEAHEDKVQIFLHSRAQWPTDAQFLIITSSANGLMLFADIVIKFVDDDNFGNPAAQLQICVEFLKGNLTLKDGNPFDPLDALYRGILSTIDRRILPVTQQILSIPVLVDTEYKRFTAQAIACFFHFDQGTFYSALRRLHAVLRIPAPGNAQDEPLSFYHASFKDFLKLEFQSGGFGLSQLEMVPSIVRNHLRWHIECKLEETDGKAISEMAPWISRKSFDELARFVEKPIWELWDAVADYDISQLCDVLCKYCFCDVPFESRPYRNFTTRATTCLLCALATYNICSGCPDRHRILRAQPVDPVDYQLLEKYAFLINARTNWAKLDPYFMETTQNNYWHFTFVSKQDPYDNDSSLDFCQDHLWDNNSTYFFLGHSAKNCSRVCL</sequence>
<feature type="compositionally biased region" description="Polar residues" evidence="1">
    <location>
        <begin position="85"/>
        <end position="95"/>
    </location>
</feature>
<evidence type="ECO:0000313" key="3">
    <source>
        <dbReference type="Proteomes" id="UP000559027"/>
    </source>
</evidence>
<accession>A0A8H5G4Q6</accession>
<feature type="region of interest" description="Disordered" evidence="1">
    <location>
        <begin position="18"/>
        <end position="53"/>
    </location>
</feature>
<protein>
    <recommendedName>
        <fullName evidence="4">NACHT domain-containing protein</fullName>
    </recommendedName>
</protein>
<name>A0A8H5G4Q6_9AGAR</name>
<feature type="region of interest" description="Disordered" evidence="1">
    <location>
        <begin position="75"/>
        <end position="95"/>
    </location>
</feature>
<evidence type="ECO:0008006" key="4">
    <source>
        <dbReference type="Google" id="ProtNLM"/>
    </source>
</evidence>
<proteinExistence type="predicted"/>
<dbReference type="Proteomes" id="UP000559027">
    <property type="component" value="Unassembled WGS sequence"/>
</dbReference>
<evidence type="ECO:0000313" key="2">
    <source>
        <dbReference type="EMBL" id="KAF5358444.1"/>
    </source>
</evidence>
<dbReference type="AlphaFoldDB" id="A0A8H5G4Q6"/>
<organism evidence="2 3">
    <name type="scientific">Leucocoprinus leucothites</name>
    <dbReference type="NCBI Taxonomy" id="201217"/>
    <lineage>
        <taxon>Eukaryota</taxon>
        <taxon>Fungi</taxon>
        <taxon>Dikarya</taxon>
        <taxon>Basidiomycota</taxon>
        <taxon>Agaricomycotina</taxon>
        <taxon>Agaricomycetes</taxon>
        <taxon>Agaricomycetidae</taxon>
        <taxon>Agaricales</taxon>
        <taxon>Agaricineae</taxon>
        <taxon>Agaricaceae</taxon>
        <taxon>Leucocoprinus</taxon>
    </lineage>
</organism>
<dbReference type="OrthoDB" id="5967843at2759"/>
<gene>
    <name evidence="2" type="ORF">D9756_001189</name>
</gene>
<comment type="caution">
    <text evidence="2">The sequence shown here is derived from an EMBL/GenBank/DDBJ whole genome shotgun (WGS) entry which is preliminary data.</text>
</comment>
<keyword evidence="3" id="KW-1185">Reference proteome</keyword>